<gene>
    <name evidence="2" type="ORF">METZ01_LOCUS267657</name>
</gene>
<evidence type="ECO:0000256" key="1">
    <source>
        <dbReference type="SAM" id="MobiDB-lite"/>
    </source>
</evidence>
<name>A0A382JU75_9ZZZZ</name>
<sequence length="22" mass="2564">MINDEKLNRLPDSLPADPMHWA</sequence>
<reference evidence="2" key="1">
    <citation type="submission" date="2018-05" db="EMBL/GenBank/DDBJ databases">
        <authorList>
            <person name="Lanie J.A."/>
            <person name="Ng W.-L."/>
            <person name="Kazmierczak K.M."/>
            <person name="Andrzejewski T.M."/>
            <person name="Davidsen T.M."/>
            <person name="Wayne K.J."/>
            <person name="Tettelin H."/>
            <person name="Glass J.I."/>
            <person name="Rusch D."/>
            <person name="Podicherti R."/>
            <person name="Tsui H.-C.T."/>
            <person name="Winkler M.E."/>
        </authorList>
    </citation>
    <scope>NUCLEOTIDE SEQUENCE</scope>
</reference>
<protein>
    <submittedName>
        <fullName evidence="2">Uncharacterized protein</fullName>
    </submittedName>
</protein>
<dbReference type="AlphaFoldDB" id="A0A382JU75"/>
<accession>A0A382JU75</accession>
<feature type="region of interest" description="Disordered" evidence="1">
    <location>
        <begin position="1"/>
        <end position="22"/>
    </location>
</feature>
<dbReference type="EMBL" id="UINC01076031">
    <property type="protein sequence ID" value="SVC14803.1"/>
    <property type="molecule type" value="Genomic_DNA"/>
</dbReference>
<proteinExistence type="predicted"/>
<organism evidence="2">
    <name type="scientific">marine metagenome</name>
    <dbReference type="NCBI Taxonomy" id="408172"/>
    <lineage>
        <taxon>unclassified sequences</taxon>
        <taxon>metagenomes</taxon>
        <taxon>ecological metagenomes</taxon>
    </lineage>
</organism>
<feature type="non-terminal residue" evidence="2">
    <location>
        <position position="22"/>
    </location>
</feature>
<evidence type="ECO:0000313" key="2">
    <source>
        <dbReference type="EMBL" id="SVC14803.1"/>
    </source>
</evidence>